<dbReference type="InterPro" id="IPR007259">
    <property type="entry name" value="GCP"/>
</dbReference>
<dbReference type="GO" id="GO:0044732">
    <property type="term" value="C:mitotic spindle pole body"/>
    <property type="evidence" value="ECO:0007669"/>
    <property type="project" value="TreeGrafter"/>
</dbReference>
<dbReference type="EMBL" id="ML977708">
    <property type="protein sequence ID" value="KAF1993379.1"/>
    <property type="molecule type" value="Genomic_DNA"/>
</dbReference>
<dbReference type="OrthoDB" id="78652at2759"/>
<dbReference type="GO" id="GO:0051225">
    <property type="term" value="P:spindle assembly"/>
    <property type="evidence" value="ECO:0007669"/>
    <property type="project" value="TreeGrafter"/>
</dbReference>
<dbReference type="PANTHER" id="PTHR19302:SF27">
    <property type="entry name" value="GAMMA-TUBULIN COMPLEX COMPONENT 4"/>
    <property type="match status" value="1"/>
</dbReference>
<dbReference type="PANTHER" id="PTHR19302">
    <property type="entry name" value="GAMMA TUBULIN COMPLEX PROTEIN"/>
    <property type="match status" value="1"/>
</dbReference>
<feature type="domain" description="Gamma tubulin complex component protein N-terminal" evidence="9">
    <location>
        <begin position="2"/>
        <end position="311"/>
    </location>
</feature>
<dbReference type="GO" id="GO:0000922">
    <property type="term" value="C:spindle pole"/>
    <property type="evidence" value="ECO:0007669"/>
    <property type="project" value="InterPro"/>
</dbReference>
<feature type="domain" description="Gamma tubulin complex component C-terminal" evidence="8">
    <location>
        <begin position="321"/>
        <end position="739"/>
    </location>
</feature>
<evidence type="ECO:0000313" key="10">
    <source>
        <dbReference type="EMBL" id="KAF1993379.1"/>
    </source>
</evidence>
<dbReference type="GO" id="GO:0051011">
    <property type="term" value="F:microtubule minus-end binding"/>
    <property type="evidence" value="ECO:0007669"/>
    <property type="project" value="TreeGrafter"/>
</dbReference>
<evidence type="ECO:0000256" key="4">
    <source>
        <dbReference type="ARBA" id="ARBA00022701"/>
    </source>
</evidence>
<dbReference type="GO" id="GO:0031122">
    <property type="term" value="P:cytoplasmic microtubule organization"/>
    <property type="evidence" value="ECO:0007669"/>
    <property type="project" value="TreeGrafter"/>
</dbReference>
<dbReference type="InterPro" id="IPR041470">
    <property type="entry name" value="GCP_N"/>
</dbReference>
<dbReference type="Pfam" id="PF04130">
    <property type="entry name" value="GCP_C_terminal"/>
    <property type="match status" value="1"/>
</dbReference>
<dbReference type="Proteomes" id="UP000799779">
    <property type="component" value="Unassembled WGS sequence"/>
</dbReference>
<comment type="similarity">
    <text evidence="2 6">Belongs to the TUBGCP family.</text>
</comment>
<feature type="compositionally biased region" description="Polar residues" evidence="7">
    <location>
        <begin position="582"/>
        <end position="596"/>
    </location>
</feature>
<dbReference type="AlphaFoldDB" id="A0A6A5VXJ4"/>
<evidence type="ECO:0000256" key="7">
    <source>
        <dbReference type="SAM" id="MobiDB-lite"/>
    </source>
</evidence>
<dbReference type="GO" id="GO:0000278">
    <property type="term" value="P:mitotic cell cycle"/>
    <property type="evidence" value="ECO:0007669"/>
    <property type="project" value="TreeGrafter"/>
</dbReference>
<dbReference type="GO" id="GO:0005874">
    <property type="term" value="C:microtubule"/>
    <property type="evidence" value="ECO:0007669"/>
    <property type="project" value="UniProtKB-KW"/>
</dbReference>
<organism evidence="10 11">
    <name type="scientific">Amniculicola lignicola CBS 123094</name>
    <dbReference type="NCBI Taxonomy" id="1392246"/>
    <lineage>
        <taxon>Eukaryota</taxon>
        <taxon>Fungi</taxon>
        <taxon>Dikarya</taxon>
        <taxon>Ascomycota</taxon>
        <taxon>Pezizomycotina</taxon>
        <taxon>Dothideomycetes</taxon>
        <taxon>Pleosporomycetidae</taxon>
        <taxon>Pleosporales</taxon>
        <taxon>Amniculicolaceae</taxon>
        <taxon>Amniculicola</taxon>
    </lineage>
</organism>
<reference evidence="10" key="1">
    <citation type="journal article" date="2020" name="Stud. Mycol.">
        <title>101 Dothideomycetes genomes: a test case for predicting lifestyles and emergence of pathogens.</title>
        <authorList>
            <person name="Haridas S."/>
            <person name="Albert R."/>
            <person name="Binder M."/>
            <person name="Bloem J."/>
            <person name="Labutti K."/>
            <person name="Salamov A."/>
            <person name="Andreopoulos B."/>
            <person name="Baker S."/>
            <person name="Barry K."/>
            <person name="Bills G."/>
            <person name="Bluhm B."/>
            <person name="Cannon C."/>
            <person name="Castanera R."/>
            <person name="Culley D."/>
            <person name="Daum C."/>
            <person name="Ezra D."/>
            <person name="Gonzalez J."/>
            <person name="Henrissat B."/>
            <person name="Kuo A."/>
            <person name="Liang C."/>
            <person name="Lipzen A."/>
            <person name="Lutzoni F."/>
            <person name="Magnuson J."/>
            <person name="Mondo S."/>
            <person name="Nolan M."/>
            <person name="Ohm R."/>
            <person name="Pangilinan J."/>
            <person name="Park H.-J."/>
            <person name="Ramirez L."/>
            <person name="Alfaro M."/>
            <person name="Sun H."/>
            <person name="Tritt A."/>
            <person name="Yoshinaga Y."/>
            <person name="Zwiers L.-H."/>
            <person name="Turgeon B."/>
            <person name="Goodwin S."/>
            <person name="Spatafora J."/>
            <person name="Crous P."/>
            <person name="Grigoriev I."/>
        </authorList>
    </citation>
    <scope>NUCLEOTIDE SEQUENCE</scope>
    <source>
        <strain evidence="10">CBS 123094</strain>
    </source>
</reference>
<evidence type="ECO:0000313" key="11">
    <source>
        <dbReference type="Proteomes" id="UP000799779"/>
    </source>
</evidence>
<dbReference type="Gene3D" id="1.20.120.1900">
    <property type="entry name" value="Gamma-tubulin complex, C-terminal domain"/>
    <property type="match status" value="1"/>
</dbReference>
<name>A0A6A5VXJ4_9PLEO</name>
<evidence type="ECO:0000259" key="8">
    <source>
        <dbReference type="Pfam" id="PF04130"/>
    </source>
</evidence>
<dbReference type="GO" id="GO:0051321">
    <property type="term" value="P:meiotic cell cycle"/>
    <property type="evidence" value="ECO:0007669"/>
    <property type="project" value="TreeGrafter"/>
</dbReference>
<dbReference type="Pfam" id="PF17681">
    <property type="entry name" value="GCP_N_terminal"/>
    <property type="match status" value="1"/>
</dbReference>
<keyword evidence="4 6" id="KW-0493">Microtubule</keyword>
<evidence type="ECO:0000256" key="3">
    <source>
        <dbReference type="ARBA" id="ARBA00022490"/>
    </source>
</evidence>
<feature type="region of interest" description="Disordered" evidence="7">
    <location>
        <begin position="572"/>
        <end position="604"/>
    </location>
</feature>
<keyword evidence="5 6" id="KW-0206">Cytoskeleton</keyword>
<protein>
    <recommendedName>
        <fullName evidence="6">Spindle pole body component</fullName>
    </recommendedName>
</protein>
<proteinExistence type="inferred from homology"/>
<keyword evidence="3 6" id="KW-0963">Cytoplasm</keyword>
<comment type="subcellular location">
    <subcellularLocation>
        <location evidence="1 6">Cytoplasm</location>
        <location evidence="1 6">Cytoskeleton</location>
        <location evidence="1 6">Microtubule organizing center</location>
    </subcellularLocation>
</comment>
<dbReference type="GO" id="GO:0043015">
    <property type="term" value="F:gamma-tubulin binding"/>
    <property type="evidence" value="ECO:0007669"/>
    <property type="project" value="InterPro"/>
</dbReference>
<accession>A0A6A5VXJ4</accession>
<dbReference type="InterPro" id="IPR040457">
    <property type="entry name" value="GCP_C"/>
</dbReference>
<evidence type="ECO:0000256" key="6">
    <source>
        <dbReference type="RuleBase" id="RU363050"/>
    </source>
</evidence>
<sequence>MLHEILLSLSGHPSALFDAQHHASHVTSTTVALLSPPEAELLSSLAHLSRLHRRTRDHVSKIVASHPSVICRAVASAITSYHLDKFQRKVLEVESNILKQDASTVGAYNIVPLAGVVGEFSEWTRLMEWLWYMSNFMMASERSEQKANQPVASGAEVIDKLRTEAQTGYPDIESAALHLSTAAETSWLRQLATWLLYGRLPSFGASDFFISSEPDEDLAFSINHRLLPKFVTRQTASSMLFVGKSINQIRSLQTSSRTLTALTTSPSELELLPIHVKYLSEVSAPITAARLSDAVGNIRMSLSRNLLQHLLPREKIVEVVTVLYQFFLLGRGEFGMALIAEADAKLQSRHRNTTSSKPGHAIQGILLKEAEINSTLSKAWSVLSALGGEDDQTDDILDVAIDTIHLTVPTPSSNRPGTPGRAKESITIFSKISNVVFHDLLLSVPTLLTMDMRSPLDLFMSKSDLDTYSSINAYLVATRRAHLHLEQLWKHSAIRREYPPPPGYQFSNSVHGKSILKRRRQRMEERTRELRKVWATCAAAIFFLSESEGYFLGEVLKESFKHFLHWVTGPVRSQEPGEDVSTDSSEQLQTSTNSENQQHDPEALSSGHRQFLASVCYSLLLTDIPFTKAMRDFCTHVDELVAFVFRLQMIRQNLDLEEDDGVEDFMTNYKQEEKDVEIELDRARKRLDSDMKTLIARLRDIDAERVGSGPELNLTGKIDENQYEALRVGSVDRLLMKLDWGVPDEEEDEEQ</sequence>
<evidence type="ECO:0000259" key="9">
    <source>
        <dbReference type="Pfam" id="PF17681"/>
    </source>
</evidence>
<evidence type="ECO:0000256" key="2">
    <source>
        <dbReference type="ARBA" id="ARBA00010337"/>
    </source>
</evidence>
<keyword evidence="11" id="KW-1185">Reference proteome</keyword>
<evidence type="ECO:0000256" key="1">
    <source>
        <dbReference type="ARBA" id="ARBA00004267"/>
    </source>
</evidence>
<dbReference type="GO" id="GO:0007020">
    <property type="term" value="P:microtubule nucleation"/>
    <property type="evidence" value="ECO:0007669"/>
    <property type="project" value="InterPro"/>
</dbReference>
<gene>
    <name evidence="10" type="ORF">P154DRAFT_75521</name>
</gene>
<dbReference type="InterPro" id="IPR042241">
    <property type="entry name" value="GCP_C_sf"/>
</dbReference>
<evidence type="ECO:0000256" key="5">
    <source>
        <dbReference type="ARBA" id="ARBA00023212"/>
    </source>
</evidence>
<dbReference type="GO" id="GO:0000930">
    <property type="term" value="C:gamma-tubulin complex"/>
    <property type="evidence" value="ECO:0007669"/>
    <property type="project" value="TreeGrafter"/>
</dbReference>